<protein>
    <submittedName>
        <fullName evidence="3">Uncharacterized protein</fullName>
    </submittedName>
</protein>
<feature type="region of interest" description="Disordered" evidence="1">
    <location>
        <begin position="99"/>
        <end position="136"/>
    </location>
</feature>
<feature type="chain" id="PRO_5041992556" evidence="2">
    <location>
        <begin position="20"/>
        <end position="238"/>
    </location>
</feature>
<dbReference type="EMBL" id="JAIFRP010000142">
    <property type="protein sequence ID" value="KAK2578887.1"/>
    <property type="molecule type" value="Genomic_DNA"/>
</dbReference>
<dbReference type="AlphaFoldDB" id="A0AAD9RFT4"/>
<keyword evidence="4" id="KW-1185">Reference proteome</keyword>
<comment type="caution">
    <text evidence="3">The sequence shown here is derived from an EMBL/GenBank/DDBJ whole genome shotgun (WGS) entry which is preliminary data.</text>
</comment>
<feature type="region of interest" description="Disordered" evidence="1">
    <location>
        <begin position="50"/>
        <end position="76"/>
    </location>
</feature>
<reference evidence="3" key="2">
    <citation type="journal article" date="2023" name="Commun. Biol.">
        <title>Intrasexual cuticular hydrocarbon dimorphism in a wasp sheds light on hydrocarbon biosynthesis genes in Hymenoptera.</title>
        <authorList>
            <person name="Moris V.C."/>
            <person name="Podsiadlowski L."/>
            <person name="Martin S."/>
            <person name="Oeyen J.P."/>
            <person name="Donath A."/>
            <person name="Petersen M."/>
            <person name="Wilbrandt J."/>
            <person name="Misof B."/>
            <person name="Liedtke D."/>
            <person name="Thamm M."/>
            <person name="Scheiner R."/>
            <person name="Schmitt T."/>
            <person name="Niehuis O."/>
        </authorList>
    </citation>
    <scope>NUCLEOTIDE SEQUENCE</scope>
    <source>
        <strain evidence="3">GBR_01_08_01A</strain>
    </source>
</reference>
<feature type="compositionally biased region" description="Basic and acidic residues" evidence="1">
    <location>
        <begin position="99"/>
        <end position="129"/>
    </location>
</feature>
<feature type="signal peptide" evidence="2">
    <location>
        <begin position="1"/>
        <end position="19"/>
    </location>
</feature>
<sequence>MVHVTSLVTLMCLVLAVDGKIIGEDGSRTNVTTRNEEETRKFEIISRSPVIANSSNYQPPKNSSSKTREGGGLCSGEKDQRRCLVSALSRIARIQVDEDRDSRNGKKSYDDLYDKKDQEHRSQGERRNELGSANESRGTCHCNALRDVYVPEIGKELPAYACRFHDRIFVLTSERFLEDRRSYFDIDVDEETSRRLLVTGSKQPRTVRTEILPVTLVLKIGEDNYRIRKKSYRGKNED</sequence>
<evidence type="ECO:0000256" key="2">
    <source>
        <dbReference type="SAM" id="SignalP"/>
    </source>
</evidence>
<keyword evidence="2" id="KW-0732">Signal</keyword>
<name>A0AAD9RFT4_9HYME</name>
<feature type="compositionally biased region" description="Polar residues" evidence="1">
    <location>
        <begin position="51"/>
        <end position="65"/>
    </location>
</feature>
<dbReference type="Proteomes" id="UP001258017">
    <property type="component" value="Unassembled WGS sequence"/>
</dbReference>
<reference evidence="3" key="1">
    <citation type="submission" date="2021-08" db="EMBL/GenBank/DDBJ databases">
        <authorList>
            <person name="Misof B."/>
            <person name="Oliver O."/>
            <person name="Podsiadlowski L."/>
            <person name="Donath A."/>
            <person name="Peters R."/>
            <person name="Mayer C."/>
            <person name="Rust J."/>
            <person name="Gunkel S."/>
            <person name="Lesny P."/>
            <person name="Martin S."/>
            <person name="Oeyen J.P."/>
            <person name="Petersen M."/>
            <person name="Panagiotis P."/>
            <person name="Wilbrandt J."/>
            <person name="Tanja T."/>
        </authorList>
    </citation>
    <scope>NUCLEOTIDE SEQUENCE</scope>
    <source>
        <strain evidence="3">GBR_01_08_01A</strain>
        <tissue evidence="3">Thorax + abdomen</tissue>
    </source>
</reference>
<evidence type="ECO:0000256" key="1">
    <source>
        <dbReference type="SAM" id="MobiDB-lite"/>
    </source>
</evidence>
<evidence type="ECO:0000313" key="3">
    <source>
        <dbReference type="EMBL" id="KAK2578887.1"/>
    </source>
</evidence>
<evidence type="ECO:0000313" key="4">
    <source>
        <dbReference type="Proteomes" id="UP001258017"/>
    </source>
</evidence>
<organism evidence="3 4">
    <name type="scientific">Odynerus spinipes</name>
    <dbReference type="NCBI Taxonomy" id="1348599"/>
    <lineage>
        <taxon>Eukaryota</taxon>
        <taxon>Metazoa</taxon>
        <taxon>Ecdysozoa</taxon>
        <taxon>Arthropoda</taxon>
        <taxon>Hexapoda</taxon>
        <taxon>Insecta</taxon>
        <taxon>Pterygota</taxon>
        <taxon>Neoptera</taxon>
        <taxon>Endopterygota</taxon>
        <taxon>Hymenoptera</taxon>
        <taxon>Apocrita</taxon>
        <taxon>Aculeata</taxon>
        <taxon>Vespoidea</taxon>
        <taxon>Vespidae</taxon>
        <taxon>Eumeninae</taxon>
        <taxon>Odynerus</taxon>
    </lineage>
</organism>
<gene>
    <name evidence="3" type="ORF">KPH14_009752</name>
</gene>
<accession>A0AAD9RFT4</accession>
<proteinExistence type="predicted"/>